<accession>A0A9W7G867</accession>
<proteinExistence type="predicted"/>
<dbReference type="InterPro" id="IPR001005">
    <property type="entry name" value="SANT/Myb"/>
</dbReference>
<dbReference type="AlphaFoldDB" id="A0A9W7G867"/>
<comment type="caution">
    <text evidence="3">The sequence shown here is derived from an EMBL/GenBank/DDBJ whole genome shotgun (WGS) entry which is preliminary data.</text>
</comment>
<feature type="region of interest" description="Disordered" evidence="1">
    <location>
        <begin position="1"/>
        <end position="64"/>
    </location>
</feature>
<sequence length="288" mass="31026">MEGGEGQPKVTKDPQDADGTSRTEDGSIPLAILQSLSARFQTTQSPEPNPLKRKKGGGMEKKKKVTTFSKEDIDFVSSYVTKNPSASWNVVTQALNETLGREFQTKSVREAYVNRVLNRKERMPWSLADDEALCSLVQSHGTAWGKIEKVVEGKGYDGGCRGRGRKQMQSRWKLLTVKGGFNEVWVVGGRGGELEKNLEELVGDCEVGEDAGTYMGGVLEFILADILSAAREATENTTIGMGDIIKAVGGNKEYRELIMKGGRGAASEAASREVGSMGGSGPTKGDAK</sequence>
<keyword evidence="4" id="KW-1185">Reference proteome</keyword>
<feature type="compositionally biased region" description="Polar residues" evidence="1">
    <location>
        <begin position="34"/>
        <end position="46"/>
    </location>
</feature>
<dbReference type="CDD" id="cd00167">
    <property type="entry name" value="SANT"/>
    <property type="match status" value="1"/>
</dbReference>
<dbReference type="OrthoDB" id="10358495at2759"/>
<evidence type="ECO:0000256" key="1">
    <source>
        <dbReference type="SAM" id="MobiDB-lite"/>
    </source>
</evidence>
<feature type="compositionally biased region" description="Basic residues" evidence="1">
    <location>
        <begin position="51"/>
        <end position="64"/>
    </location>
</feature>
<reference evidence="3" key="1">
    <citation type="submission" date="2022-07" db="EMBL/GenBank/DDBJ databases">
        <title>Genome analysis of Parmales, a sister group of diatoms, reveals the evolutionary specialization of diatoms from phago-mixotrophs to photoautotrophs.</title>
        <authorList>
            <person name="Ban H."/>
            <person name="Sato S."/>
            <person name="Yoshikawa S."/>
            <person name="Kazumasa Y."/>
            <person name="Nakamura Y."/>
            <person name="Ichinomiya M."/>
            <person name="Saitoh K."/>
            <person name="Sato N."/>
            <person name="Blanc-Mathieu R."/>
            <person name="Endo H."/>
            <person name="Kuwata A."/>
            <person name="Ogata H."/>
        </authorList>
    </citation>
    <scope>NUCLEOTIDE SEQUENCE</scope>
</reference>
<dbReference type="SUPFAM" id="SSF46689">
    <property type="entry name" value="Homeodomain-like"/>
    <property type="match status" value="1"/>
</dbReference>
<dbReference type="InterPro" id="IPR009057">
    <property type="entry name" value="Homeodomain-like_sf"/>
</dbReference>
<evidence type="ECO:0000259" key="2">
    <source>
        <dbReference type="PROSITE" id="PS50090"/>
    </source>
</evidence>
<name>A0A9W7G867_9STRA</name>
<dbReference type="Gene3D" id="1.10.10.60">
    <property type="entry name" value="Homeodomain-like"/>
    <property type="match status" value="1"/>
</dbReference>
<organism evidence="3 4">
    <name type="scientific">Triparma retinervis</name>
    <dbReference type="NCBI Taxonomy" id="2557542"/>
    <lineage>
        <taxon>Eukaryota</taxon>
        <taxon>Sar</taxon>
        <taxon>Stramenopiles</taxon>
        <taxon>Ochrophyta</taxon>
        <taxon>Bolidophyceae</taxon>
        <taxon>Parmales</taxon>
        <taxon>Triparmaceae</taxon>
        <taxon>Triparma</taxon>
    </lineage>
</organism>
<dbReference type="EMBL" id="BRXZ01007966">
    <property type="protein sequence ID" value="GMI37189.1"/>
    <property type="molecule type" value="Genomic_DNA"/>
</dbReference>
<feature type="compositionally biased region" description="Basic and acidic residues" evidence="1">
    <location>
        <begin position="10"/>
        <end position="25"/>
    </location>
</feature>
<feature type="domain" description="Myb-like" evidence="2">
    <location>
        <begin position="117"/>
        <end position="176"/>
    </location>
</feature>
<dbReference type="SMART" id="SM00717">
    <property type="entry name" value="SANT"/>
    <property type="match status" value="1"/>
</dbReference>
<gene>
    <name evidence="3" type="ORF">TrRE_jg6183</name>
</gene>
<protein>
    <recommendedName>
        <fullName evidence="2">Myb-like domain-containing protein</fullName>
    </recommendedName>
</protein>
<feature type="region of interest" description="Disordered" evidence="1">
    <location>
        <begin position="268"/>
        <end position="288"/>
    </location>
</feature>
<evidence type="ECO:0000313" key="4">
    <source>
        <dbReference type="Proteomes" id="UP001165082"/>
    </source>
</evidence>
<evidence type="ECO:0000313" key="3">
    <source>
        <dbReference type="EMBL" id="GMI37189.1"/>
    </source>
</evidence>
<dbReference type="Proteomes" id="UP001165082">
    <property type="component" value="Unassembled WGS sequence"/>
</dbReference>
<dbReference type="PROSITE" id="PS50090">
    <property type="entry name" value="MYB_LIKE"/>
    <property type="match status" value="1"/>
</dbReference>